<dbReference type="OrthoDB" id="2143914at2759"/>
<dbReference type="EMBL" id="LUCM01010702">
    <property type="protein sequence ID" value="KAA0185119.1"/>
    <property type="molecule type" value="Genomic_DNA"/>
</dbReference>
<proteinExistence type="predicted"/>
<sequence>MDSSICEHDANVNTCIILNKAAQHLIPDLLKCIHDEVHQLSLKQKQLEESSRGPRTLEQSLRRPFLRLPNEVKHILLRIFQLPPLNDDAWIRRERREVNLTDAKAAALRRWRRRDLIALTMGVARCARDRQVALLTAQRDALLSKLAASKSRAKEAEGPPYTSSEVTAELLANLRSVEDRLEKFRSLRPTPPKGLIAALVSVTLDAKSRSITPQTKKMQALWRERIFDGYRGPKFIREHNAQTWRELLTSADDLLRSNEWQEIATNEVSYLSLCKVI</sequence>
<organism evidence="1 2">
    <name type="scientific">Fasciolopsis buskii</name>
    <dbReference type="NCBI Taxonomy" id="27845"/>
    <lineage>
        <taxon>Eukaryota</taxon>
        <taxon>Metazoa</taxon>
        <taxon>Spiralia</taxon>
        <taxon>Lophotrochozoa</taxon>
        <taxon>Platyhelminthes</taxon>
        <taxon>Trematoda</taxon>
        <taxon>Digenea</taxon>
        <taxon>Plagiorchiida</taxon>
        <taxon>Echinostomata</taxon>
        <taxon>Echinostomatoidea</taxon>
        <taxon>Fasciolidae</taxon>
        <taxon>Fasciolopsis</taxon>
    </lineage>
</organism>
<dbReference type="AlphaFoldDB" id="A0A8E0VEJ5"/>
<gene>
    <name evidence="1" type="ORF">FBUS_04908</name>
</gene>
<accession>A0A8E0VEJ5</accession>
<name>A0A8E0VEJ5_9TREM</name>
<protein>
    <submittedName>
        <fullName evidence="1">Uncharacterized protein</fullName>
    </submittedName>
</protein>
<evidence type="ECO:0000313" key="1">
    <source>
        <dbReference type="EMBL" id="KAA0185119.1"/>
    </source>
</evidence>
<keyword evidence="2" id="KW-1185">Reference proteome</keyword>
<reference evidence="1" key="1">
    <citation type="submission" date="2019-05" db="EMBL/GenBank/DDBJ databases">
        <title>Annotation for the trematode Fasciolopsis buski.</title>
        <authorList>
            <person name="Choi Y.-J."/>
        </authorList>
    </citation>
    <scope>NUCLEOTIDE SEQUENCE</scope>
    <source>
        <strain evidence="1">HT</strain>
        <tissue evidence="1">Whole worm</tissue>
    </source>
</reference>
<evidence type="ECO:0000313" key="2">
    <source>
        <dbReference type="Proteomes" id="UP000728185"/>
    </source>
</evidence>
<comment type="caution">
    <text evidence="1">The sequence shown here is derived from an EMBL/GenBank/DDBJ whole genome shotgun (WGS) entry which is preliminary data.</text>
</comment>
<dbReference type="Proteomes" id="UP000728185">
    <property type="component" value="Unassembled WGS sequence"/>
</dbReference>